<dbReference type="AlphaFoldDB" id="A0A4Q1JSI4"/>
<dbReference type="Proteomes" id="UP000289784">
    <property type="component" value="Unassembled WGS sequence"/>
</dbReference>
<protein>
    <submittedName>
        <fullName evidence="1">Uncharacterized protein</fullName>
    </submittedName>
</protein>
<dbReference type="RefSeq" id="WP_129472629.1">
    <property type="nucleotide sequence ID" value="NZ_SAWZ01000014.1"/>
</dbReference>
<keyword evidence="2" id="KW-1185">Reference proteome</keyword>
<evidence type="ECO:0000313" key="1">
    <source>
        <dbReference type="EMBL" id="RXQ99718.1"/>
    </source>
</evidence>
<reference evidence="1 2" key="1">
    <citation type="submission" date="2019-01" db="EMBL/GenBank/DDBJ databases">
        <title>Pseudoxanthomonas composti sp. nov., isolated from compost.</title>
        <authorList>
            <person name="Yang G."/>
        </authorList>
    </citation>
    <scope>NUCLEOTIDE SEQUENCE [LARGE SCALE GENOMIC DNA]</scope>
    <source>
        <strain evidence="1 2">GSS15</strain>
    </source>
</reference>
<sequence>MKLFLFVLLLAIVAKALQHRVRLRHRQRETHLLGAMNAFIARAGDFDGAHVDRVVAALGPWTAADDWDWGRIAYEWRHPELRLRVLTQSQHVHVIELLDPRDCSRFGLVLETLLDTSGNDERAASPGP</sequence>
<proteinExistence type="predicted"/>
<accession>A0A4Q1JSI4</accession>
<dbReference type="OrthoDB" id="26460at2"/>
<dbReference type="EMBL" id="SAWZ01000014">
    <property type="protein sequence ID" value="RXQ99718.1"/>
    <property type="molecule type" value="Genomic_DNA"/>
</dbReference>
<organism evidence="1 2">
    <name type="scientific">Pseudoxanthomonas composti</name>
    <dbReference type="NCBI Taxonomy" id="2137479"/>
    <lineage>
        <taxon>Bacteria</taxon>
        <taxon>Pseudomonadati</taxon>
        <taxon>Pseudomonadota</taxon>
        <taxon>Gammaproteobacteria</taxon>
        <taxon>Lysobacterales</taxon>
        <taxon>Lysobacteraceae</taxon>
        <taxon>Pseudoxanthomonas</taxon>
    </lineage>
</organism>
<gene>
    <name evidence="1" type="ORF">EPA99_17935</name>
</gene>
<evidence type="ECO:0000313" key="2">
    <source>
        <dbReference type="Proteomes" id="UP000289784"/>
    </source>
</evidence>
<comment type="caution">
    <text evidence="1">The sequence shown here is derived from an EMBL/GenBank/DDBJ whole genome shotgun (WGS) entry which is preliminary data.</text>
</comment>
<name>A0A4Q1JSI4_9GAMM</name>